<accession>I2GGA3</accession>
<dbReference type="AlphaFoldDB" id="I2GGA3"/>
<name>I2GGA3_9BACT</name>
<evidence type="ECO:0000256" key="1">
    <source>
        <dbReference type="ARBA" id="ARBA00006484"/>
    </source>
</evidence>
<dbReference type="PANTHER" id="PTHR43976">
    <property type="entry name" value="SHORT CHAIN DEHYDROGENASE"/>
    <property type="match status" value="1"/>
</dbReference>
<evidence type="ECO:0000256" key="2">
    <source>
        <dbReference type="ARBA" id="ARBA00023002"/>
    </source>
</evidence>
<evidence type="ECO:0000313" key="4">
    <source>
        <dbReference type="EMBL" id="CCH52928.1"/>
    </source>
</evidence>
<dbReference type="STRING" id="1185876.BN8_01973"/>
<reference evidence="4 5" key="1">
    <citation type="journal article" date="2012" name="J. Bacteriol.">
        <title>Genome Sequence of the Filamentous Bacterium Fibrisoma limi BUZ 3T.</title>
        <authorList>
            <person name="Filippini M."/>
            <person name="Qi W."/>
            <person name="Jaenicke S."/>
            <person name="Goesmann A."/>
            <person name="Smits T.H."/>
            <person name="Bagheri H.C."/>
        </authorList>
    </citation>
    <scope>NUCLEOTIDE SEQUENCE [LARGE SCALE GENOMIC DNA]</scope>
    <source>
        <strain evidence="5">BUZ 3T</strain>
    </source>
</reference>
<proteinExistence type="inferred from homology"/>
<dbReference type="InterPro" id="IPR036291">
    <property type="entry name" value="NAD(P)-bd_dom_sf"/>
</dbReference>
<evidence type="ECO:0000256" key="3">
    <source>
        <dbReference type="RuleBase" id="RU000363"/>
    </source>
</evidence>
<organism evidence="4 5">
    <name type="scientific">Fibrisoma limi BUZ 3</name>
    <dbReference type="NCBI Taxonomy" id="1185876"/>
    <lineage>
        <taxon>Bacteria</taxon>
        <taxon>Pseudomonadati</taxon>
        <taxon>Bacteroidota</taxon>
        <taxon>Cytophagia</taxon>
        <taxon>Cytophagales</taxon>
        <taxon>Spirosomataceae</taxon>
        <taxon>Fibrisoma</taxon>
    </lineage>
</organism>
<dbReference type="InterPro" id="IPR002347">
    <property type="entry name" value="SDR_fam"/>
</dbReference>
<dbReference type="Proteomes" id="UP000009309">
    <property type="component" value="Unassembled WGS sequence"/>
</dbReference>
<evidence type="ECO:0000313" key="5">
    <source>
        <dbReference type="Proteomes" id="UP000009309"/>
    </source>
</evidence>
<dbReference type="RefSeq" id="WP_009281512.1">
    <property type="nucleotide sequence ID" value="NZ_CAIT01000006.1"/>
</dbReference>
<protein>
    <submittedName>
        <fullName evidence="4">Putative short-chain type dehydrogenase/reductase vdlC</fullName>
        <ecNumber evidence="4">1.-.-.-</ecNumber>
    </submittedName>
</protein>
<dbReference type="FunFam" id="3.40.50.720:FF:000084">
    <property type="entry name" value="Short-chain dehydrogenase reductase"/>
    <property type="match status" value="1"/>
</dbReference>
<dbReference type="Gene3D" id="3.40.50.720">
    <property type="entry name" value="NAD(P)-binding Rossmann-like Domain"/>
    <property type="match status" value="1"/>
</dbReference>
<dbReference type="Pfam" id="PF00106">
    <property type="entry name" value="adh_short"/>
    <property type="match status" value="1"/>
</dbReference>
<dbReference type="SUPFAM" id="SSF51735">
    <property type="entry name" value="NAD(P)-binding Rossmann-fold domains"/>
    <property type="match status" value="1"/>
</dbReference>
<comment type="caution">
    <text evidence="4">The sequence shown here is derived from an EMBL/GenBank/DDBJ whole genome shotgun (WGS) entry which is preliminary data.</text>
</comment>
<gene>
    <name evidence="4" type="ORF">BN8_01973</name>
</gene>
<dbReference type="GO" id="GO:0016491">
    <property type="term" value="F:oxidoreductase activity"/>
    <property type="evidence" value="ECO:0007669"/>
    <property type="project" value="UniProtKB-KW"/>
</dbReference>
<dbReference type="OrthoDB" id="9786056at2"/>
<sequence length="280" mass="30831">MNKVVIITGASSGIGNESAKLFAQNGYRVFATARSLDRMKDLEALGCITVRLDVTDEASIQQAFQQIFAQTDQVDVLVNNAGFSQNGFLEELTPQHLRYQFDVNVFGLVRVTQMVLPKMRQARRGRIINVGSVGGEFTTPGASAYHASKYALESLTDGLRQEVNQFGIQVVLIKPGGVETEFVSNSTAFYPEPIDGNPYGDWRQRFTNMLATVVDSQKSSFPILTPVEVAEVIVQAAAEPEPQTRYRIGETAQTMPQLKGSMSDKEFDGLMLKQFGFIDG</sequence>
<dbReference type="PANTHER" id="PTHR43976:SF16">
    <property type="entry name" value="SHORT-CHAIN DEHYDROGENASE_REDUCTASE FAMILY PROTEIN"/>
    <property type="match status" value="1"/>
</dbReference>
<keyword evidence="5" id="KW-1185">Reference proteome</keyword>
<dbReference type="eggNOG" id="COG4221">
    <property type="taxonomic scope" value="Bacteria"/>
</dbReference>
<dbReference type="PRINTS" id="PR00080">
    <property type="entry name" value="SDRFAMILY"/>
</dbReference>
<keyword evidence="2 4" id="KW-0560">Oxidoreductase</keyword>
<dbReference type="PRINTS" id="PR00081">
    <property type="entry name" value="GDHRDH"/>
</dbReference>
<dbReference type="CDD" id="cd05374">
    <property type="entry name" value="17beta-HSD-like_SDR_c"/>
    <property type="match status" value="1"/>
</dbReference>
<dbReference type="EC" id="1.-.-.-" evidence="4"/>
<dbReference type="EMBL" id="CAIT01000006">
    <property type="protein sequence ID" value="CCH52928.1"/>
    <property type="molecule type" value="Genomic_DNA"/>
</dbReference>
<comment type="similarity">
    <text evidence="1 3">Belongs to the short-chain dehydrogenases/reductases (SDR) family.</text>
</comment>
<dbReference type="InterPro" id="IPR051911">
    <property type="entry name" value="SDR_oxidoreductase"/>
</dbReference>